<dbReference type="EMBL" id="SLVM01000006">
    <property type="protein sequence ID" value="TCM85833.1"/>
    <property type="molecule type" value="Genomic_DNA"/>
</dbReference>
<organism evidence="1 2">
    <name type="scientific">Rhodovulum steppense</name>
    <dbReference type="NCBI Taxonomy" id="540251"/>
    <lineage>
        <taxon>Bacteria</taxon>
        <taxon>Pseudomonadati</taxon>
        <taxon>Pseudomonadota</taxon>
        <taxon>Alphaproteobacteria</taxon>
        <taxon>Rhodobacterales</taxon>
        <taxon>Paracoccaceae</taxon>
        <taxon>Rhodovulum</taxon>
    </lineage>
</organism>
<accession>A0A4R1YYE0</accession>
<keyword evidence="2" id="KW-1185">Reference proteome</keyword>
<evidence type="ECO:0000313" key="2">
    <source>
        <dbReference type="Proteomes" id="UP000295277"/>
    </source>
</evidence>
<dbReference type="Proteomes" id="UP000295277">
    <property type="component" value="Unassembled WGS sequence"/>
</dbReference>
<evidence type="ECO:0000313" key="1">
    <source>
        <dbReference type="EMBL" id="TCM85833.1"/>
    </source>
</evidence>
<comment type="caution">
    <text evidence="1">The sequence shown here is derived from an EMBL/GenBank/DDBJ whole genome shotgun (WGS) entry which is preliminary data.</text>
</comment>
<sequence length="123" mass="12445">MTDRTRRAEEARQKILASGDAELINRLHLLDAAAGTAPPARPARNRAGPGLLGTGLAVAGGAWLGTVLAGLTLSGEMQAAFAAVADELGLDPDLAGLDGAALAEAGEDGDFFDDFGLGDLFDV</sequence>
<reference evidence="1 2" key="1">
    <citation type="submission" date="2019-03" db="EMBL/GenBank/DDBJ databases">
        <title>Genomic Encyclopedia of Type Strains, Phase IV (KMG-IV): sequencing the most valuable type-strain genomes for metagenomic binning, comparative biology and taxonomic classification.</title>
        <authorList>
            <person name="Goeker M."/>
        </authorList>
    </citation>
    <scope>NUCLEOTIDE SEQUENCE [LARGE SCALE GENOMIC DNA]</scope>
    <source>
        <strain evidence="1 2">DSM 21153</strain>
    </source>
</reference>
<protein>
    <submittedName>
        <fullName evidence="1">Uncharacterized protein</fullName>
    </submittedName>
</protein>
<name>A0A4R1YYE0_9RHOB</name>
<dbReference type="AlphaFoldDB" id="A0A4R1YYE0"/>
<proteinExistence type="predicted"/>
<dbReference type="RefSeq" id="WP_132694110.1">
    <property type="nucleotide sequence ID" value="NZ_SLVM01000006.1"/>
</dbReference>
<gene>
    <name evidence="1" type="ORF">EV216_106133</name>
</gene>